<keyword evidence="1" id="KW-0732">Signal</keyword>
<keyword evidence="3" id="KW-1185">Reference proteome</keyword>
<gene>
    <name evidence="2" type="ORF">F2A26_12850</name>
</gene>
<evidence type="ECO:0000256" key="1">
    <source>
        <dbReference type="SAM" id="SignalP"/>
    </source>
</evidence>
<feature type="chain" id="PRO_5045554719" description="Lipoprotein" evidence="1">
    <location>
        <begin position="31"/>
        <end position="154"/>
    </location>
</feature>
<feature type="signal peptide" evidence="1">
    <location>
        <begin position="1"/>
        <end position="30"/>
    </location>
</feature>
<dbReference type="EMBL" id="VVND01000025">
    <property type="protein sequence ID" value="KAA3158029.1"/>
    <property type="molecule type" value="Genomic_DNA"/>
</dbReference>
<reference evidence="2 3" key="1">
    <citation type="journal article" date="2019" name="Nat. Med.">
        <title>A library of human gut bacterial isolates paired with longitudinal multiomics data enables mechanistic microbiome research.</title>
        <authorList>
            <person name="Poyet M."/>
            <person name="Groussin M."/>
            <person name="Gibbons S.M."/>
            <person name="Avila-Pacheco J."/>
            <person name="Jiang X."/>
            <person name="Kearney S.M."/>
            <person name="Perrotta A.R."/>
            <person name="Berdy B."/>
            <person name="Zhao S."/>
            <person name="Lieberman T.D."/>
            <person name="Swanson P.K."/>
            <person name="Smith M."/>
            <person name="Roesemann S."/>
            <person name="Alexander J.E."/>
            <person name="Rich S.A."/>
            <person name="Livny J."/>
            <person name="Vlamakis H."/>
            <person name="Clish C."/>
            <person name="Bullock K."/>
            <person name="Deik A."/>
            <person name="Scott J."/>
            <person name="Pierce K.A."/>
            <person name="Xavier R.J."/>
            <person name="Alm E.J."/>
        </authorList>
    </citation>
    <scope>NUCLEOTIDE SEQUENCE [LARGE SCALE GENOMIC DNA]</scope>
    <source>
        <strain evidence="2 3">BIOML-A1</strain>
    </source>
</reference>
<protein>
    <recommendedName>
        <fullName evidence="4">Lipoprotein</fullName>
    </recommendedName>
</protein>
<proteinExistence type="predicted"/>
<dbReference type="Proteomes" id="UP000324870">
    <property type="component" value="Unassembled WGS sequence"/>
</dbReference>
<evidence type="ECO:0000313" key="2">
    <source>
        <dbReference type="EMBL" id="KAA3158029.1"/>
    </source>
</evidence>
<sequence length="154" mass="16299">MNGYALLQAAAALCAALVLTGCSLLKVAVATGDPLSKEEMNVRTMTRGFYYDMAAEVARTADSIAQAAPDVATRVAAVRWKIHATGAGVSAAMQGIPDVALADMWILCRRMNERFAATPDSLLFGAQSGMARDAAARLDRRAARLARQVLAGER</sequence>
<accession>A0ABQ6S155</accession>
<organism evidence="2 3">
    <name type="scientific">Alistipes finegoldii</name>
    <dbReference type="NCBI Taxonomy" id="214856"/>
    <lineage>
        <taxon>Bacteria</taxon>
        <taxon>Pseudomonadati</taxon>
        <taxon>Bacteroidota</taxon>
        <taxon>Bacteroidia</taxon>
        <taxon>Bacteroidales</taxon>
        <taxon>Rikenellaceae</taxon>
        <taxon>Alistipes</taxon>
    </lineage>
</organism>
<feature type="non-terminal residue" evidence="2">
    <location>
        <position position="154"/>
    </location>
</feature>
<comment type="caution">
    <text evidence="2">The sequence shown here is derived from an EMBL/GenBank/DDBJ whole genome shotgun (WGS) entry which is preliminary data.</text>
</comment>
<name>A0ABQ6S155_9BACT</name>
<evidence type="ECO:0000313" key="3">
    <source>
        <dbReference type="Proteomes" id="UP000324870"/>
    </source>
</evidence>
<evidence type="ECO:0008006" key="4">
    <source>
        <dbReference type="Google" id="ProtNLM"/>
    </source>
</evidence>